<dbReference type="Proteomes" id="UP001058003">
    <property type="component" value="Chromosome"/>
</dbReference>
<dbReference type="OrthoDB" id="5197351at2"/>
<accession>A0A9Q9ICL5</accession>
<name>A0A9Q9ICL5_9ACTN</name>
<evidence type="ECO:0000313" key="1">
    <source>
        <dbReference type="EMBL" id="UWZ50959.1"/>
    </source>
</evidence>
<gene>
    <name evidence="1" type="ORF">Daura_29670</name>
</gene>
<dbReference type="KEGG" id="daur:Daura_29670"/>
<evidence type="ECO:0000313" key="2">
    <source>
        <dbReference type="Proteomes" id="UP001058003"/>
    </source>
</evidence>
<dbReference type="EMBL" id="CP073767">
    <property type="protein sequence ID" value="UWZ50959.1"/>
    <property type="molecule type" value="Genomic_DNA"/>
</dbReference>
<proteinExistence type="predicted"/>
<dbReference type="RefSeq" id="WP_033360792.1">
    <property type="nucleotide sequence ID" value="NZ_CP073767.1"/>
</dbReference>
<dbReference type="AlphaFoldDB" id="A0A9Q9ICL5"/>
<protein>
    <submittedName>
        <fullName evidence="1">Uncharacterized protein</fullName>
    </submittedName>
</protein>
<reference evidence="1" key="1">
    <citation type="submission" date="2021-04" db="EMBL/GenBank/DDBJ databases">
        <title>Dactylosporangium aurantiacum NRRL B-8018 full assembly.</title>
        <authorList>
            <person name="Hartkoorn R.C."/>
            <person name="Beaudoing E."/>
            <person name="Hot D."/>
        </authorList>
    </citation>
    <scope>NUCLEOTIDE SEQUENCE</scope>
    <source>
        <strain evidence="1">NRRL B-8018</strain>
    </source>
</reference>
<sequence length="170" mass="18739">MTRAPLDPATGRRPSDLVQQLWLSVMEEVFLWNIGTLITDYRGGAAVSYGPWAAEDCRLVLLRWFDRGLLDCVATRRATTVGTGEVVHYEYEADWRDRATVHGQHLILARDDAGALLRDPGTWRTDGVGAGVMLCRSDDSDGWSFDDWFAALAGLPDELLYGNPAAGEPA</sequence>
<organism evidence="1 2">
    <name type="scientific">Dactylosporangium aurantiacum</name>
    <dbReference type="NCBI Taxonomy" id="35754"/>
    <lineage>
        <taxon>Bacteria</taxon>
        <taxon>Bacillati</taxon>
        <taxon>Actinomycetota</taxon>
        <taxon>Actinomycetes</taxon>
        <taxon>Micromonosporales</taxon>
        <taxon>Micromonosporaceae</taxon>
        <taxon>Dactylosporangium</taxon>
    </lineage>
</organism>
<keyword evidence="2" id="KW-1185">Reference proteome</keyword>